<dbReference type="PANTHER" id="PTHR46500:SF1">
    <property type="entry name" value="CILIA- AND FLAGELLA-ASSOCIATED PROTEIN 221"/>
    <property type="match status" value="1"/>
</dbReference>
<dbReference type="GO" id="GO:0044458">
    <property type="term" value="P:motile cilium assembly"/>
    <property type="evidence" value="ECO:0007669"/>
    <property type="project" value="TreeGrafter"/>
</dbReference>
<organism evidence="1 2">
    <name type="scientific">Sphaeramia orbicularis</name>
    <name type="common">orbiculate cardinalfish</name>
    <dbReference type="NCBI Taxonomy" id="375764"/>
    <lineage>
        <taxon>Eukaryota</taxon>
        <taxon>Metazoa</taxon>
        <taxon>Chordata</taxon>
        <taxon>Craniata</taxon>
        <taxon>Vertebrata</taxon>
        <taxon>Euteleostomi</taxon>
        <taxon>Actinopterygii</taxon>
        <taxon>Neopterygii</taxon>
        <taxon>Teleostei</taxon>
        <taxon>Neoteleostei</taxon>
        <taxon>Acanthomorphata</taxon>
        <taxon>Gobiaria</taxon>
        <taxon>Kurtiformes</taxon>
        <taxon>Apogonoidei</taxon>
        <taxon>Apogonidae</taxon>
        <taxon>Apogoninae</taxon>
        <taxon>Sphaeramia</taxon>
    </lineage>
</organism>
<keyword evidence="2" id="KW-1185">Reference proteome</keyword>
<dbReference type="PANTHER" id="PTHR46500">
    <property type="entry name" value="CILIA- AND FLAGELLA-ASSOCIATED PROTEIN 221"/>
    <property type="match status" value="1"/>
</dbReference>
<sequence length="100" mass="11481">FAKMEVTCSAPQMFTEPHRRGTPLPLNPLVEENRSRANVPNHLLESKVYAKLKSNSLIQAEPAEVHFSGFELDKDYLKMLTYEISPIISRWGKKKILKIN</sequence>
<name>A0A672YC52_9TELE</name>
<reference evidence="1" key="3">
    <citation type="submission" date="2025-09" db="UniProtKB">
        <authorList>
            <consortium name="Ensembl"/>
        </authorList>
    </citation>
    <scope>IDENTIFICATION</scope>
</reference>
<accession>A0A672YC52</accession>
<dbReference type="InterPro" id="IPR029676">
    <property type="entry name" value="CFAP221"/>
</dbReference>
<reference evidence="1" key="1">
    <citation type="submission" date="2019-06" db="EMBL/GenBank/DDBJ databases">
        <authorList>
            <consortium name="Wellcome Sanger Institute Data Sharing"/>
        </authorList>
    </citation>
    <scope>NUCLEOTIDE SEQUENCE [LARGE SCALE GENOMIC DNA]</scope>
</reference>
<dbReference type="GO" id="GO:0003341">
    <property type="term" value="P:cilium movement"/>
    <property type="evidence" value="ECO:0007669"/>
    <property type="project" value="InterPro"/>
</dbReference>
<dbReference type="Proteomes" id="UP000472271">
    <property type="component" value="Chromosome 2"/>
</dbReference>
<reference evidence="1" key="2">
    <citation type="submission" date="2025-08" db="UniProtKB">
        <authorList>
            <consortium name="Ensembl"/>
        </authorList>
    </citation>
    <scope>IDENTIFICATION</scope>
</reference>
<protein>
    <submittedName>
        <fullName evidence="1">Uncharacterized protein</fullName>
    </submittedName>
</protein>
<evidence type="ECO:0000313" key="1">
    <source>
        <dbReference type="Ensembl" id="ENSSORP00005001145.1"/>
    </source>
</evidence>
<dbReference type="GO" id="GO:0097729">
    <property type="term" value="C:9+2 motile cilium"/>
    <property type="evidence" value="ECO:0007669"/>
    <property type="project" value="TreeGrafter"/>
</dbReference>
<dbReference type="Ensembl" id="ENSSORT00005001179.1">
    <property type="protein sequence ID" value="ENSSORP00005001145.1"/>
    <property type="gene ID" value="ENSSORG00005000689.1"/>
</dbReference>
<evidence type="ECO:0000313" key="2">
    <source>
        <dbReference type="Proteomes" id="UP000472271"/>
    </source>
</evidence>
<dbReference type="AlphaFoldDB" id="A0A672YC52"/>
<proteinExistence type="predicted"/>